<dbReference type="EMBL" id="JABBGG010000006">
    <property type="protein sequence ID" value="NML61831.1"/>
    <property type="molecule type" value="Genomic_DNA"/>
</dbReference>
<protein>
    <submittedName>
        <fullName evidence="1">Uncharacterized protein</fullName>
    </submittedName>
</protein>
<proteinExistence type="predicted"/>
<keyword evidence="2" id="KW-1185">Reference proteome</keyword>
<comment type="caution">
    <text evidence="1">The sequence shown here is derived from an EMBL/GenBank/DDBJ whole genome shotgun (WGS) entry which is preliminary data.</text>
</comment>
<dbReference type="Proteomes" id="UP000583752">
    <property type="component" value="Unassembled WGS sequence"/>
</dbReference>
<reference evidence="1 2" key="1">
    <citation type="submission" date="2020-04" db="EMBL/GenBank/DDBJ databases">
        <title>Massilia sp. RP-1-19 isolated from soil.</title>
        <authorList>
            <person name="Dahal R.H."/>
        </authorList>
    </citation>
    <scope>NUCLEOTIDE SEQUENCE [LARGE SCALE GENOMIC DNA]</scope>
    <source>
        <strain evidence="1 2">RP-1-19</strain>
    </source>
</reference>
<accession>A0A848HPU9</accession>
<dbReference type="RefSeq" id="WP_169466177.1">
    <property type="nucleotide sequence ID" value="NZ_JABBGG010000006.1"/>
</dbReference>
<evidence type="ECO:0000313" key="1">
    <source>
        <dbReference type="EMBL" id="NML61831.1"/>
    </source>
</evidence>
<dbReference type="AlphaFoldDB" id="A0A848HPU9"/>
<evidence type="ECO:0000313" key="2">
    <source>
        <dbReference type="Proteomes" id="UP000583752"/>
    </source>
</evidence>
<sequence>MKIRMTKSIRGSLNGVTVDDLEEGQDYETVKSPLGERMGRAHIANYAAVELDDDWNPVVVEVAAPVDEPSPEPQAKSRKK</sequence>
<organism evidence="1 2">
    <name type="scientific">Massilia polaris</name>
    <dbReference type="NCBI Taxonomy" id="2728846"/>
    <lineage>
        <taxon>Bacteria</taxon>
        <taxon>Pseudomonadati</taxon>
        <taxon>Pseudomonadota</taxon>
        <taxon>Betaproteobacteria</taxon>
        <taxon>Burkholderiales</taxon>
        <taxon>Oxalobacteraceae</taxon>
        <taxon>Telluria group</taxon>
        <taxon>Massilia</taxon>
    </lineage>
</organism>
<name>A0A848HPU9_9BURK</name>
<gene>
    <name evidence="1" type="ORF">HHL21_12245</name>
</gene>